<dbReference type="SUPFAM" id="SSF51735">
    <property type="entry name" value="NAD(P)-binding Rossmann-fold domains"/>
    <property type="match status" value="1"/>
</dbReference>
<comment type="caution">
    <text evidence="8">The sequence shown here is derived from an EMBL/GenBank/DDBJ whole genome shotgun (WGS) entry which is preliminary data.</text>
</comment>
<dbReference type="SUPFAM" id="SSF75005">
    <property type="entry name" value="Arabinanase/levansucrase/invertase"/>
    <property type="match status" value="1"/>
</dbReference>
<dbReference type="PANTHER" id="PTHR42812">
    <property type="entry name" value="BETA-XYLOSIDASE"/>
    <property type="match status" value="1"/>
</dbReference>
<dbReference type="EMBL" id="JNOM01000225">
    <property type="protein sequence ID" value="KNG84140.1"/>
    <property type="molecule type" value="Genomic_DNA"/>
</dbReference>
<evidence type="ECO:0000313" key="9">
    <source>
        <dbReference type="Proteomes" id="UP000037505"/>
    </source>
</evidence>
<name>A0A0L1IXK4_ASPN3</name>
<dbReference type="OrthoDB" id="408373at2759"/>
<evidence type="ECO:0000256" key="2">
    <source>
        <dbReference type="ARBA" id="ARBA00022729"/>
    </source>
</evidence>
<dbReference type="InterPro" id="IPR013320">
    <property type="entry name" value="ConA-like_dom_sf"/>
</dbReference>
<dbReference type="Gene3D" id="3.40.50.720">
    <property type="entry name" value="NAD(P)-binding Rossmann-like Domain"/>
    <property type="match status" value="1"/>
</dbReference>
<dbReference type="GO" id="GO:0004553">
    <property type="term" value="F:hydrolase activity, hydrolyzing O-glycosyl compounds"/>
    <property type="evidence" value="ECO:0007669"/>
    <property type="project" value="InterPro"/>
</dbReference>
<feature type="domain" description="Beta-xylosidase C-terminal Concanavalin A-like" evidence="7">
    <location>
        <begin position="641"/>
        <end position="765"/>
    </location>
</feature>
<evidence type="ECO:0000256" key="4">
    <source>
        <dbReference type="ARBA" id="ARBA00023295"/>
    </source>
</evidence>
<evidence type="ECO:0000256" key="5">
    <source>
        <dbReference type="PIRSR" id="PIRSR606710-2"/>
    </source>
</evidence>
<keyword evidence="4" id="KW-0326">Glycosidase</keyword>
<dbReference type="InterPro" id="IPR006710">
    <property type="entry name" value="Glyco_hydro_43"/>
</dbReference>
<feature type="non-terminal residue" evidence="8">
    <location>
        <position position="810"/>
    </location>
</feature>
<dbReference type="Gene3D" id="2.115.10.20">
    <property type="entry name" value="Glycosyl hydrolase domain, family 43"/>
    <property type="match status" value="1"/>
</dbReference>
<evidence type="ECO:0000313" key="8">
    <source>
        <dbReference type="EMBL" id="KNG84140.1"/>
    </source>
</evidence>
<comment type="similarity">
    <text evidence="1">Belongs to the glycosyl hydrolase 43 family.</text>
</comment>
<keyword evidence="3" id="KW-0378">Hydrolase</keyword>
<feature type="site" description="Important for catalytic activity, responsible for pKa modulation of the active site Glu and correct orientation of both the proton donor and substrate" evidence="5">
    <location>
        <position position="446"/>
    </location>
</feature>
<keyword evidence="2" id="KW-0732">Signal</keyword>
<dbReference type="Pfam" id="PF05368">
    <property type="entry name" value="NmrA"/>
    <property type="match status" value="1"/>
</dbReference>
<accession>A0A0L1IXK4</accession>
<dbReference type="InterPro" id="IPR041542">
    <property type="entry name" value="GH43_C2"/>
</dbReference>
<dbReference type="AlphaFoldDB" id="A0A0L1IXK4"/>
<dbReference type="Gene3D" id="2.60.120.200">
    <property type="match status" value="2"/>
</dbReference>
<dbReference type="PANTHER" id="PTHR42812:SF17">
    <property type="entry name" value="BETA-XYLOSIDASE C-TERMINAL CONCANAVALIN A-LIKE DOMAIN-CONTAINING PROTEIN-RELATED"/>
    <property type="match status" value="1"/>
</dbReference>
<keyword evidence="9" id="KW-1185">Reference proteome</keyword>
<dbReference type="GeneID" id="26810104"/>
<feature type="domain" description="NmrA-like" evidence="6">
    <location>
        <begin position="4"/>
        <end position="302"/>
    </location>
</feature>
<dbReference type="InterPro" id="IPR036291">
    <property type="entry name" value="NAD(P)-bd_dom_sf"/>
</dbReference>
<dbReference type="InterPro" id="IPR023296">
    <property type="entry name" value="Glyco_hydro_beta-prop_sf"/>
</dbReference>
<dbReference type="Proteomes" id="UP000037505">
    <property type="component" value="Unassembled WGS sequence"/>
</dbReference>
<dbReference type="GO" id="GO:0005975">
    <property type="term" value="P:carbohydrate metabolic process"/>
    <property type="evidence" value="ECO:0007669"/>
    <property type="project" value="InterPro"/>
</dbReference>
<dbReference type="Pfam" id="PF17851">
    <property type="entry name" value="GH43_C2"/>
    <property type="match status" value="1"/>
</dbReference>
<sequence>MHSTKTICIVGVTGNQGGSVAQRFLQDPAYHVRGLTRDPSSSKAQELAAQGIEIVQANLDDAASLKAAFAGANVIFSVTNYWEPFFRADCRQKAAELGISCRKYAYDVEYQQGKNIADAAAATADTLDENGFLVSTLSHAGRCSGGKFEELYHFDAKADVFPSYVQSNHPELSRKMSCVQTGYFMSSYKLVPDAYFGRAEDGSFEMTFPTAPDAAVPHFHVNADMGHFVYAVAKMPPGKSYIAEGTTCSWADYMRLWSEVNSVRASYRQISLEDLIDRTPDAEFGREVGDMFAYSTEPGYDGGERELLHAADIRKPSGLSPYTNPILPGWHSDPSCAYVEEEDTIFCVTSTFIAFPGLPVYATKDLQNWKQVSNVFNRPSQIPSLSNTTNQQGGIYAPTLRYRDGTFYLIVSFLGPEVKGLVFTSSDPYSDAAWSDPLEFSVRGIDPDIFWDDDGTVYVTSADDARIQHYSLDLQTGETGPVTYLWNGTGGASPEGPHLYRKDDFYYLMIAEGGTELSHAETMVRSKSRTGPWELCPHNPILTNRNTTQYFQTVGHADLFQDGTGNWWAVALSTRSGPEWKNYPMGRETVLAPATWDEGEWPVIQPVRGQMQGPLPRENKDVKGDGHFVDEPDDVTFAPGDSIPSHFLYWRYPQTSNFAVSPPDHPNTLRLTPSLYNITGNASFTPDQGITLITRLQTDTLFTYSVDIAFDPQVPDEEAGVTLFLTQEQHVDLGLGWRGEPIQFQIQAVSDTQYEFSVASVKTPAKRAIVGYADSRIVSGDTGRFTGTLVGIYATSNGGLGTTEAYISNW</sequence>
<protein>
    <recommendedName>
        <fullName evidence="10">Xylosidase: arabinofuranosidase</fullName>
    </recommendedName>
</protein>
<dbReference type="CDD" id="cd18833">
    <property type="entry name" value="GH43_PcXyl-like"/>
    <property type="match status" value="1"/>
</dbReference>
<dbReference type="InterPro" id="IPR051795">
    <property type="entry name" value="Glycosyl_Hydrlase_43"/>
</dbReference>
<proteinExistence type="inferred from homology"/>
<evidence type="ECO:0000259" key="6">
    <source>
        <dbReference type="Pfam" id="PF05368"/>
    </source>
</evidence>
<dbReference type="RefSeq" id="XP_015405063.1">
    <property type="nucleotide sequence ID" value="XM_015553556.1"/>
</dbReference>
<evidence type="ECO:0000256" key="1">
    <source>
        <dbReference type="ARBA" id="ARBA00009865"/>
    </source>
</evidence>
<dbReference type="InterPro" id="IPR008030">
    <property type="entry name" value="NmrA-like"/>
</dbReference>
<reference evidence="8 9" key="1">
    <citation type="submission" date="2014-06" db="EMBL/GenBank/DDBJ databases">
        <title>The Genome of the Aflatoxigenic Filamentous Fungus Aspergillus nomius.</title>
        <authorList>
            <person name="Moore M.G."/>
            <person name="Shannon B.M."/>
            <person name="Brian M.M."/>
        </authorList>
    </citation>
    <scope>NUCLEOTIDE SEQUENCE [LARGE SCALE GENOMIC DNA]</scope>
    <source>
        <strain evidence="8 9">NRRL 13137</strain>
    </source>
</reference>
<dbReference type="Gene3D" id="3.90.25.10">
    <property type="entry name" value="UDP-galactose 4-epimerase, domain 1"/>
    <property type="match status" value="1"/>
</dbReference>
<evidence type="ECO:0000256" key="3">
    <source>
        <dbReference type="ARBA" id="ARBA00022801"/>
    </source>
</evidence>
<dbReference type="STRING" id="1509407.A0A0L1IXK4"/>
<dbReference type="Pfam" id="PF04616">
    <property type="entry name" value="Glyco_hydro_43"/>
    <property type="match status" value="1"/>
</dbReference>
<gene>
    <name evidence="8" type="ORF">ANOM_008300</name>
</gene>
<organism evidence="8 9">
    <name type="scientific">Aspergillus nomiae NRRL (strain ATCC 15546 / NRRL 13137 / CBS 260.88 / M93)</name>
    <dbReference type="NCBI Taxonomy" id="1509407"/>
    <lineage>
        <taxon>Eukaryota</taxon>
        <taxon>Fungi</taxon>
        <taxon>Dikarya</taxon>
        <taxon>Ascomycota</taxon>
        <taxon>Pezizomycotina</taxon>
        <taxon>Eurotiomycetes</taxon>
        <taxon>Eurotiomycetidae</taxon>
        <taxon>Eurotiales</taxon>
        <taxon>Aspergillaceae</taxon>
        <taxon>Aspergillus</taxon>
        <taxon>Aspergillus subgen. Circumdati</taxon>
    </lineage>
</organism>
<dbReference type="SUPFAM" id="SSF49899">
    <property type="entry name" value="Concanavalin A-like lectins/glucanases"/>
    <property type="match status" value="1"/>
</dbReference>
<evidence type="ECO:0008006" key="10">
    <source>
        <dbReference type="Google" id="ProtNLM"/>
    </source>
</evidence>
<evidence type="ECO:0000259" key="7">
    <source>
        <dbReference type="Pfam" id="PF17851"/>
    </source>
</evidence>